<feature type="domain" description="DUF5672" evidence="1">
    <location>
        <begin position="59"/>
        <end position="247"/>
    </location>
</feature>
<dbReference type="RefSeq" id="WP_166586336.1">
    <property type="nucleotide sequence ID" value="NZ_WWEO01000043.1"/>
</dbReference>
<organism evidence="2 3">
    <name type="scientific">Mucilaginibacter agri</name>
    <dbReference type="NCBI Taxonomy" id="2695265"/>
    <lineage>
        <taxon>Bacteria</taxon>
        <taxon>Pseudomonadati</taxon>
        <taxon>Bacteroidota</taxon>
        <taxon>Sphingobacteriia</taxon>
        <taxon>Sphingobacteriales</taxon>
        <taxon>Sphingobacteriaceae</taxon>
        <taxon>Mucilaginibacter</taxon>
    </lineage>
</organism>
<comment type="caution">
    <text evidence="2">The sequence shown here is derived from an EMBL/GenBank/DDBJ whole genome shotgun (WGS) entry which is preliminary data.</text>
</comment>
<gene>
    <name evidence="2" type="ORF">GSY63_13375</name>
</gene>
<protein>
    <recommendedName>
        <fullName evidence="1">DUF5672 domain-containing protein</fullName>
    </recommendedName>
</protein>
<sequence>MLQKVAIVIPFYRDAISPYEKIALQQCENVLAAYPKIAIKPNSLKIPVDANMVSIEEEVSFDDSFFKGIEGYNKLMLSPIFYEQFLAYEYILIYQMDAFVFKDELADWCSQNWDYIGAPWIRKQIVSNPFKAAVLKAQQYLSTEFNLKKRGVPNKYQFENRVGNGGFSLRRVRPFYEVCVSMDKQIKEYLAYTAHQYNEDAFWSIEVNRKKKMLNIPDWQTGLKFAFEYAPQTAYGLNGYQLPFGCHDWDNYLEFWGPIFGKLGYEI</sequence>
<keyword evidence="3" id="KW-1185">Reference proteome</keyword>
<reference evidence="2" key="1">
    <citation type="submission" date="2020-01" db="EMBL/GenBank/DDBJ databases">
        <authorList>
            <person name="Seo Y.L."/>
        </authorList>
    </citation>
    <scope>NUCLEOTIDE SEQUENCE</scope>
    <source>
        <strain evidence="2">R11</strain>
    </source>
</reference>
<evidence type="ECO:0000313" key="2">
    <source>
        <dbReference type="EMBL" id="NCD70353.1"/>
    </source>
</evidence>
<dbReference type="Pfam" id="PF18922">
    <property type="entry name" value="DUF5672"/>
    <property type="match status" value="1"/>
</dbReference>
<dbReference type="InterPro" id="IPR043729">
    <property type="entry name" value="DUF5672"/>
</dbReference>
<evidence type="ECO:0000313" key="3">
    <source>
        <dbReference type="Proteomes" id="UP000638732"/>
    </source>
</evidence>
<dbReference type="EMBL" id="WWEO01000043">
    <property type="protein sequence ID" value="NCD70353.1"/>
    <property type="molecule type" value="Genomic_DNA"/>
</dbReference>
<accession>A0A965ZG01</accession>
<reference evidence="2" key="2">
    <citation type="submission" date="2020-10" db="EMBL/GenBank/DDBJ databases">
        <title>Mucilaginibacter sp. nov., isolated from soil.</title>
        <authorList>
            <person name="Jeon C.O."/>
        </authorList>
    </citation>
    <scope>NUCLEOTIDE SEQUENCE</scope>
    <source>
        <strain evidence="2">R11</strain>
    </source>
</reference>
<proteinExistence type="predicted"/>
<dbReference type="AlphaFoldDB" id="A0A965ZG01"/>
<evidence type="ECO:0000259" key="1">
    <source>
        <dbReference type="Pfam" id="PF18922"/>
    </source>
</evidence>
<dbReference type="Proteomes" id="UP000638732">
    <property type="component" value="Unassembled WGS sequence"/>
</dbReference>
<name>A0A965ZG01_9SPHI</name>